<dbReference type="Proteomes" id="UP001055879">
    <property type="component" value="Linkage Group LG01"/>
</dbReference>
<evidence type="ECO:0000313" key="1">
    <source>
        <dbReference type="EMBL" id="KAI3771224.1"/>
    </source>
</evidence>
<reference evidence="1 2" key="2">
    <citation type="journal article" date="2022" name="Mol. Ecol. Resour.">
        <title>The genomes of chicory, endive, great burdock and yacon provide insights into Asteraceae paleo-polyploidization history and plant inulin production.</title>
        <authorList>
            <person name="Fan W."/>
            <person name="Wang S."/>
            <person name="Wang H."/>
            <person name="Wang A."/>
            <person name="Jiang F."/>
            <person name="Liu H."/>
            <person name="Zhao H."/>
            <person name="Xu D."/>
            <person name="Zhang Y."/>
        </authorList>
    </citation>
    <scope>NUCLEOTIDE SEQUENCE [LARGE SCALE GENOMIC DNA]</scope>
    <source>
        <strain evidence="2">cv. Niubang</strain>
    </source>
</reference>
<accession>A0ACB9FIX6</accession>
<comment type="caution">
    <text evidence="1">The sequence shown here is derived from an EMBL/GenBank/DDBJ whole genome shotgun (WGS) entry which is preliminary data.</text>
</comment>
<gene>
    <name evidence="1" type="ORF">L6452_02383</name>
</gene>
<name>A0ACB9FIX6_ARCLA</name>
<organism evidence="1 2">
    <name type="scientific">Arctium lappa</name>
    <name type="common">Greater burdock</name>
    <name type="synonym">Lappa major</name>
    <dbReference type="NCBI Taxonomy" id="4217"/>
    <lineage>
        <taxon>Eukaryota</taxon>
        <taxon>Viridiplantae</taxon>
        <taxon>Streptophyta</taxon>
        <taxon>Embryophyta</taxon>
        <taxon>Tracheophyta</taxon>
        <taxon>Spermatophyta</taxon>
        <taxon>Magnoliopsida</taxon>
        <taxon>eudicotyledons</taxon>
        <taxon>Gunneridae</taxon>
        <taxon>Pentapetalae</taxon>
        <taxon>asterids</taxon>
        <taxon>campanulids</taxon>
        <taxon>Asterales</taxon>
        <taxon>Asteraceae</taxon>
        <taxon>Carduoideae</taxon>
        <taxon>Cardueae</taxon>
        <taxon>Arctiinae</taxon>
        <taxon>Arctium</taxon>
    </lineage>
</organism>
<sequence length="191" mass="21054">MKTAMNHSCRQLPPMAPHKRKERDETLDFLKPSTTIIRSSSSKLAKLKPVASRPQVMAPTKPSKVVASLPTNNILLAGYLAHEFLTKGTLFSQSYDPAHAKAAPASSAASPADFRTMKQSSRGFVYRDKGKTVETELKAKPKPKLSKNDSSLRSQLSKNQRYTRVSELLKNGAHLPGIVNPSQLARFLDNK</sequence>
<dbReference type="EMBL" id="CM042047">
    <property type="protein sequence ID" value="KAI3771224.1"/>
    <property type="molecule type" value="Genomic_DNA"/>
</dbReference>
<protein>
    <submittedName>
        <fullName evidence="1">Uncharacterized protein</fullName>
    </submittedName>
</protein>
<evidence type="ECO:0000313" key="2">
    <source>
        <dbReference type="Proteomes" id="UP001055879"/>
    </source>
</evidence>
<reference evidence="2" key="1">
    <citation type="journal article" date="2022" name="Mol. Ecol. Resour.">
        <title>The genomes of chicory, endive, great burdock and yacon provide insights into Asteraceae palaeo-polyploidization history and plant inulin production.</title>
        <authorList>
            <person name="Fan W."/>
            <person name="Wang S."/>
            <person name="Wang H."/>
            <person name="Wang A."/>
            <person name="Jiang F."/>
            <person name="Liu H."/>
            <person name="Zhao H."/>
            <person name="Xu D."/>
            <person name="Zhang Y."/>
        </authorList>
    </citation>
    <scope>NUCLEOTIDE SEQUENCE [LARGE SCALE GENOMIC DNA]</scope>
    <source>
        <strain evidence="2">cv. Niubang</strain>
    </source>
</reference>
<keyword evidence="2" id="KW-1185">Reference proteome</keyword>
<proteinExistence type="predicted"/>